<evidence type="ECO:0000256" key="3">
    <source>
        <dbReference type="SAM" id="MobiDB-lite"/>
    </source>
</evidence>
<evidence type="ECO:0000256" key="2">
    <source>
        <dbReference type="ARBA" id="ARBA00023002"/>
    </source>
</evidence>
<gene>
    <name evidence="5" type="ORF">EPD83_004085</name>
</gene>
<dbReference type="InterPro" id="IPR007173">
    <property type="entry name" value="ALO_C"/>
</dbReference>
<dbReference type="Pfam" id="PF01565">
    <property type="entry name" value="FAD_binding_4"/>
    <property type="match status" value="1"/>
</dbReference>
<evidence type="ECO:0000259" key="4">
    <source>
        <dbReference type="PROSITE" id="PS51387"/>
    </source>
</evidence>
<keyword evidence="2" id="KW-0560">Oxidoreductase</keyword>
<proteinExistence type="inferred from homology"/>
<dbReference type="AlphaFoldDB" id="A0A8T6QZ72"/>
<dbReference type="InterPro" id="IPR016169">
    <property type="entry name" value="FAD-bd_PCMH_sub2"/>
</dbReference>
<dbReference type="GO" id="GO:0016020">
    <property type="term" value="C:membrane"/>
    <property type="evidence" value="ECO:0007669"/>
    <property type="project" value="InterPro"/>
</dbReference>
<dbReference type="Gene3D" id="3.30.465.10">
    <property type="match status" value="1"/>
</dbReference>
<dbReference type="InterPro" id="IPR036318">
    <property type="entry name" value="FAD-bd_PCMH-like_sf"/>
</dbReference>
<reference evidence="5" key="1">
    <citation type="submission" date="2020-03" db="EMBL/GenBank/DDBJ databases">
        <title>Phycicoccus flavus sp. nov., a novel endophytic actinobacterium isolated from branch of Kandelia candel.</title>
        <authorList>
            <person name="Tuo L."/>
        </authorList>
    </citation>
    <scope>NUCLEOTIDE SEQUENCE</scope>
    <source>
        <strain evidence="5">CMS6Z-2</strain>
    </source>
</reference>
<dbReference type="GO" id="GO:0003885">
    <property type="term" value="F:D-arabinono-1,4-lactone oxidase activity"/>
    <property type="evidence" value="ECO:0007669"/>
    <property type="project" value="InterPro"/>
</dbReference>
<dbReference type="RefSeq" id="WP_165566242.1">
    <property type="nucleotide sequence ID" value="NZ_SAYU02000008.1"/>
</dbReference>
<dbReference type="InterPro" id="IPR006094">
    <property type="entry name" value="Oxid_FAD_bind_N"/>
</dbReference>
<dbReference type="InterPro" id="IPR016171">
    <property type="entry name" value="Vanillyl_alc_oxidase_C-sub2"/>
</dbReference>
<dbReference type="Proteomes" id="UP000287866">
    <property type="component" value="Unassembled WGS sequence"/>
</dbReference>
<dbReference type="Pfam" id="PF04030">
    <property type="entry name" value="ALO"/>
    <property type="match status" value="1"/>
</dbReference>
<organism evidence="5 6">
    <name type="scientific">Phycicoccus flavus</name>
    <dbReference type="NCBI Taxonomy" id="2502783"/>
    <lineage>
        <taxon>Bacteria</taxon>
        <taxon>Bacillati</taxon>
        <taxon>Actinomycetota</taxon>
        <taxon>Actinomycetes</taxon>
        <taxon>Micrococcales</taxon>
        <taxon>Intrasporangiaceae</taxon>
        <taxon>Phycicoccus</taxon>
    </lineage>
</organism>
<name>A0A8T6QZ72_9MICO</name>
<protein>
    <submittedName>
        <fullName evidence="5">FAD-binding oxidoreductase</fullName>
    </submittedName>
</protein>
<evidence type="ECO:0000256" key="1">
    <source>
        <dbReference type="ARBA" id="ARBA00005466"/>
    </source>
</evidence>
<keyword evidence="6" id="KW-1185">Reference proteome</keyword>
<sequence>MSGLVTGWGRTTATRADRVPVRSVDDVVAAVRAAGPDRPLLARGLGRAYGDAALCAGGTVLDVRPLAGPPVLDADGVADVAAGTSIGELLDAALPHGLFVPVSPGTRHVTVGGALAADVHGKNHHRDGSIARHLESVTVVDGTGTVRELAAGDPLLGGVLGGMGLGGVVVSARVRLLPVASASMLVRTRRTADLEETMAVLAADDAEHRYTVAWLDLLAGGRRTGRGVVTSGDHAGADTPGALAPERHDPPPRLPAVPALPLGAVRRGPATAFNTAYWHRAPRRPSRGLQSTAAFFHPLDVLPGWNGLYGPRGFVQYQVVVPDDESLRRLVAGLRADGVAVTLAVLKRFGPGSGHPLSFPSPGWTLAADLAADAALGPALDRADALVAAAGGRTYLAKDARVRPDVLQATYPGLERWRALRATLDPRGVFTSDLARRLHL</sequence>
<dbReference type="PANTHER" id="PTHR13878:SF53">
    <property type="entry name" value="CYTOKININ DEHYDROGENASE 6"/>
    <property type="match status" value="1"/>
</dbReference>
<accession>A0A8T6QZ72</accession>
<comment type="caution">
    <text evidence="5">The sequence shown here is derived from an EMBL/GenBank/DDBJ whole genome shotgun (WGS) entry which is preliminary data.</text>
</comment>
<dbReference type="InterPro" id="IPR016166">
    <property type="entry name" value="FAD-bd_PCMH"/>
</dbReference>
<dbReference type="SUPFAM" id="SSF56176">
    <property type="entry name" value="FAD-binding/transporter-associated domain-like"/>
    <property type="match status" value="1"/>
</dbReference>
<feature type="domain" description="FAD-binding PCMH-type" evidence="4">
    <location>
        <begin position="11"/>
        <end position="179"/>
    </location>
</feature>
<comment type="similarity">
    <text evidence="1">Belongs to the oxygen-dependent FAD-linked oxidoreductase family.</text>
</comment>
<dbReference type="InterPro" id="IPR050432">
    <property type="entry name" value="FAD-linked_Oxidoreductases_BP"/>
</dbReference>
<dbReference type="GO" id="GO:0071949">
    <property type="term" value="F:FAD binding"/>
    <property type="evidence" value="ECO:0007669"/>
    <property type="project" value="InterPro"/>
</dbReference>
<dbReference type="PANTHER" id="PTHR13878">
    <property type="entry name" value="GULONOLACTONE OXIDASE"/>
    <property type="match status" value="1"/>
</dbReference>
<evidence type="ECO:0000313" key="5">
    <source>
        <dbReference type="EMBL" id="NHA67238.1"/>
    </source>
</evidence>
<dbReference type="Gene3D" id="1.10.45.10">
    <property type="entry name" value="Vanillyl-alcohol Oxidase, Chain A, domain 4"/>
    <property type="match status" value="1"/>
</dbReference>
<evidence type="ECO:0000313" key="6">
    <source>
        <dbReference type="Proteomes" id="UP000287866"/>
    </source>
</evidence>
<feature type="region of interest" description="Disordered" evidence="3">
    <location>
        <begin position="229"/>
        <end position="252"/>
    </location>
</feature>
<dbReference type="EMBL" id="SAYU02000008">
    <property type="protein sequence ID" value="NHA67238.1"/>
    <property type="molecule type" value="Genomic_DNA"/>
</dbReference>
<dbReference type="PROSITE" id="PS51387">
    <property type="entry name" value="FAD_PCMH"/>
    <property type="match status" value="1"/>
</dbReference>